<protein>
    <submittedName>
        <fullName evidence="5">Polysaccharide biosynthesis/export family protein</fullName>
    </submittedName>
</protein>
<feature type="domain" description="Soluble ligand binding" evidence="4">
    <location>
        <begin position="124"/>
        <end position="178"/>
    </location>
</feature>
<organism evidence="5 6">
    <name type="scientific">Pendulispora brunnea</name>
    <dbReference type="NCBI Taxonomy" id="2905690"/>
    <lineage>
        <taxon>Bacteria</taxon>
        <taxon>Pseudomonadati</taxon>
        <taxon>Myxococcota</taxon>
        <taxon>Myxococcia</taxon>
        <taxon>Myxococcales</taxon>
        <taxon>Sorangiineae</taxon>
        <taxon>Pendulisporaceae</taxon>
        <taxon>Pendulispora</taxon>
    </lineage>
</organism>
<dbReference type="InterPro" id="IPR019554">
    <property type="entry name" value="Soluble_ligand-bd"/>
</dbReference>
<dbReference type="Pfam" id="PF10531">
    <property type="entry name" value="SLBB"/>
    <property type="match status" value="1"/>
</dbReference>
<dbReference type="PANTHER" id="PTHR33619:SF3">
    <property type="entry name" value="POLYSACCHARIDE EXPORT PROTEIN GFCE-RELATED"/>
    <property type="match status" value="1"/>
</dbReference>
<dbReference type="InterPro" id="IPR049712">
    <property type="entry name" value="Poly_export"/>
</dbReference>
<name>A0ABZ2K0P3_9BACT</name>
<evidence type="ECO:0000313" key="5">
    <source>
        <dbReference type="EMBL" id="WXA92311.1"/>
    </source>
</evidence>
<feature type="domain" description="Polysaccharide export protein N-terminal" evidence="3">
    <location>
        <begin position="44"/>
        <end position="116"/>
    </location>
</feature>
<dbReference type="PROSITE" id="PS51257">
    <property type="entry name" value="PROKAR_LIPOPROTEIN"/>
    <property type="match status" value="1"/>
</dbReference>
<dbReference type="PANTHER" id="PTHR33619">
    <property type="entry name" value="POLYSACCHARIDE EXPORT PROTEIN GFCE-RELATED"/>
    <property type="match status" value="1"/>
</dbReference>
<evidence type="ECO:0000256" key="2">
    <source>
        <dbReference type="SAM" id="SignalP"/>
    </source>
</evidence>
<dbReference type="Gene3D" id="3.10.560.10">
    <property type="entry name" value="Outer membrane lipoprotein wza domain like"/>
    <property type="match status" value="1"/>
</dbReference>
<feature type="signal peptide" evidence="2">
    <location>
        <begin position="1"/>
        <end position="29"/>
    </location>
</feature>
<dbReference type="EMBL" id="CP089982">
    <property type="protein sequence ID" value="WXA92311.1"/>
    <property type="molecule type" value="Genomic_DNA"/>
</dbReference>
<dbReference type="InterPro" id="IPR003715">
    <property type="entry name" value="Poly_export_N"/>
</dbReference>
<dbReference type="Pfam" id="PF02563">
    <property type="entry name" value="Poly_export"/>
    <property type="match status" value="1"/>
</dbReference>
<keyword evidence="6" id="KW-1185">Reference proteome</keyword>
<feature type="chain" id="PRO_5046724390" evidence="2">
    <location>
        <begin position="30"/>
        <end position="204"/>
    </location>
</feature>
<evidence type="ECO:0000313" key="6">
    <source>
        <dbReference type="Proteomes" id="UP001379533"/>
    </source>
</evidence>
<gene>
    <name evidence="5" type="ORF">LZC95_38380</name>
</gene>
<sequence>MRPLPPSPSRPFACALFGLALGSAAAVSACGPSPTYNWPAESALGYKVGPGDILKINVWKHDELSQQVTVRPDGAFSLPLLGDVPGNGRTVTEITADIQAKLKQFFQEQPPANVQVSEVHSYRIYVVGEVQRGGEFTPSGEVTVLHGLALAGGFTRFANPARIVIVRRDARGERRIPFDFDAVVEKGELQQNLALQSGDTVIVP</sequence>
<keyword evidence="1 2" id="KW-0732">Signal</keyword>
<evidence type="ECO:0000259" key="4">
    <source>
        <dbReference type="Pfam" id="PF10531"/>
    </source>
</evidence>
<evidence type="ECO:0000256" key="1">
    <source>
        <dbReference type="ARBA" id="ARBA00022729"/>
    </source>
</evidence>
<dbReference type="RefSeq" id="WP_394842928.1">
    <property type="nucleotide sequence ID" value="NZ_CP089982.1"/>
</dbReference>
<proteinExistence type="predicted"/>
<reference evidence="5 6" key="1">
    <citation type="submission" date="2021-12" db="EMBL/GenBank/DDBJ databases">
        <title>Discovery of the Pendulisporaceae a myxobacterial family with distinct sporulation behavior and unique specialized metabolism.</title>
        <authorList>
            <person name="Garcia R."/>
            <person name="Popoff A."/>
            <person name="Bader C.D."/>
            <person name="Loehr J."/>
            <person name="Walesch S."/>
            <person name="Walt C."/>
            <person name="Boldt J."/>
            <person name="Bunk B."/>
            <person name="Haeckl F.J.F.P.J."/>
            <person name="Gunesch A.P."/>
            <person name="Birkelbach J."/>
            <person name="Nuebel U."/>
            <person name="Pietschmann T."/>
            <person name="Bach T."/>
            <person name="Mueller R."/>
        </authorList>
    </citation>
    <scope>NUCLEOTIDE SEQUENCE [LARGE SCALE GENOMIC DNA]</scope>
    <source>
        <strain evidence="5 6">MSr12523</strain>
    </source>
</reference>
<accession>A0ABZ2K0P3</accession>
<dbReference type="Proteomes" id="UP001379533">
    <property type="component" value="Chromosome"/>
</dbReference>
<evidence type="ECO:0000259" key="3">
    <source>
        <dbReference type="Pfam" id="PF02563"/>
    </source>
</evidence>